<dbReference type="EMBL" id="BART01024629">
    <property type="protein sequence ID" value="GAG91392.1"/>
    <property type="molecule type" value="Genomic_DNA"/>
</dbReference>
<dbReference type="Pfam" id="PF02780">
    <property type="entry name" value="Transketolase_C"/>
    <property type="match status" value="1"/>
</dbReference>
<name>X1CE35_9ZZZZ</name>
<evidence type="ECO:0000313" key="2">
    <source>
        <dbReference type="EMBL" id="GAG91392.1"/>
    </source>
</evidence>
<dbReference type="AlphaFoldDB" id="X1CE35"/>
<protein>
    <recommendedName>
        <fullName evidence="1">Transketolase C-terminal domain-containing protein</fullName>
    </recommendedName>
</protein>
<gene>
    <name evidence="2" type="ORF">S01H4_44418</name>
</gene>
<sequence>MRVEVETSASKTTTFSFFSPNFTRARPKASLIEAKLSIVIRAAEETGAIVTAEEHSVIGGLAGAVAEVIAENKPIPMERIGIKDTFTESGQYNDLLEKYGMGIKHIIDAAKKVIKRKK</sequence>
<accession>X1CE35</accession>
<evidence type="ECO:0000259" key="1">
    <source>
        <dbReference type="Pfam" id="PF02780"/>
    </source>
</evidence>
<dbReference type="Gene3D" id="3.40.50.920">
    <property type="match status" value="1"/>
</dbReference>
<reference evidence="2" key="1">
    <citation type="journal article" date="2014" name="Front. Microbiol.">
        <title>High frequency of phylogenetically diverse reductive dehalogenase-homologous genes in deep subseafloor sedimentary metagenomes.</title>
        <authorList>
            <person name="Kawai M."/>
            <person name="Futagami T."/>
            <person name="Toyoda A."/>
            <person name="Takaki Y."/>
            <person name="Nishi S."/>
            <person name="Hori S."/>
            <person name="Arai W."/>
            <person name="Tsubouchi T."/>
            <person name="Morono Y."/>
            <person name="Uchiyama I."/>
            <person name="Ito T."/>
            <person name="Fujiyama A."/>
            <person name="Inagaki F."/>
            <person name="Takami H."/>
        </authorList>
    </citation>
    <scope>NUCLEOTIDE SEQUENCE</scope>
    <source>
        <strain evidence="2">Expedition CK06-06</strain>
    </source>
</reference>
<dbReference type="InterPro" id="IPR033248">
    <property type="entry name" value="Transketolase_C"/>
</dbReference>
<feature type="domain" description="Transketolase C-terminal" evidence="1">
    <location>
        <begin position="40"/>
        <end position="106"/>
    </location>
</feature>
<dbReference type="SUPFAM" id="SSF52922">
    <property type="entry name" value="TK C-terminal domain-like"/>
    <property type="match status" value="1"/>
</dbReference>
<dbReference type="InterPro" id="IPR009014">
    <property type="entry name" value="Transketo_C/PFOR_II"/>
</dbReference>
<organism evidence="2">
    <name type="scientific">marine sediment metagenome</name>
    <dbReference type="NCBI Taxonomy" id="412755"/>
    <lineage>
        <taxon>unclassified sequences</taxon>
        <taxon>metagenomes</taxon>
        <taxon>ecological metagenomes</taxon>
    </lineage>
</organism>
<comment type="caution">
    <text evidence="2">The sequence shown here is derived from an EMBL/GenBank/DDBJ whole genome shotgun (WGS) entry which is preliminary data.</text>
</comment>
<proteinExistence type="predicted"/>